<dbReference type="AlphaFoldDB" id="A0A8S1KZT6"/>
<proteinExistence type="inferred from homology"/>
<dbReference type="PROSITE" id="PS00125">
    <property type="entry name" value="SER_THR_PHOSPHATASE"/>
    <property type="match status" value="1"/>
</dbReference>
<evidence type="ECO:0000256" key="1">
    <source>
        <dbReference type="ARBA" id="ARBA00022723"/>
    </source>
</evidence>
<evidence type="ECO:0000256" key="3">
    <source>
        <dbReference type="ARBA" id="ARBA00022912"/>
    </source>
</evidence>
<keyword evidence="2 6" id="KW-0378">Hydrolase</keyword>
<feature type="domain" description="Serine/threonine specific protein phosphatases" evidence="7">
    <location>
        <begin position="107"/>
        <end position="112"/>
    </location>
</feature>
<dbReference type="GO" id="GO:0004722">
    <property type="term" value="F:protein serine/threonine phosphatase activity"/>
    <property type="evidence" value="ECO:0007669"/>
    <property type="project" value="UniProtKB-EC"/>
</dbReference>
<reference evidence="8" key="1">
    <citation type="submission" date="2021-01" db="EMBL/GenBank/DDBJ databases">
        <authorList>
            <consortium name="Genoscope - CEA"/>
            <person name="William W."/>
        </authorList>
    </citation>
    <scope>NUCLEOTIDE SEQUENCE</scope>
</reference>
<evidence type="ECO:0000256" key="6">
    <source>
        <dbReference type="RuleBase" id="RU004273"/>
    </source>
</evidence>
<comment type="similarity">
    <text evidence="5">Belongs to the PPP phosphatase family. PP-4 (PP-X) subfamily.</text>
</comment>
<evidence type="ECO:0000256" key="4">
    <source>
        <dbReference type="ARBA" id="ARBA00023211"/>
    </source>
</evidence>
<keyword evidence="1" id="KW-0479">Metal-binding</keyword>
<sequence>MDIDKYLETLKNARCLTERDVRLVCEHAKEIFIEESNVHQVKAPVIICGDIHGQFFDLLELFNKGGQIPNANYIFIGDFVDRGYNSVETFEYLLCLKLKYPDNITLLRGNHESRQITQVYGFYDEIVRKYGNANPWRYFTDVFDYLPLGALVDGKVLCVHGGLSPELRTIDQIRTIDRKTEIPHEGPFCDLMWSDPEEVDTWALNTRGAGWIFGKKVTHDFNHINGLELIARAHQLVQDGYQYWFEEQLVTVWSAPNYCYRCGNAASMLSLDENLKRDFVMFKEVPESAASQPPKNVLPYFL</sequence>
<evidence type="ECO:0000313" key="9">
    <source>
        <dbReference type="Proteomes" id="UP000688137"/>
    </source>
</evidence>
<keyword evidence="4" id="KW-0464">Manganese</keyword>
<evidence type="ECO:0000259" key="7">
    <source>
        <dbReference type="PROSITE" id="PS00125"/>
    </source>
</evidence>
<gene>
    <name evidence="8" type="ORF">PPRIM_AZ9-3.1.T0240199</name>
</gene>
<dbReference type="InterPro" id="IPR004843">
    <property type="entry name" value="Calcineurin-like_PHP"/>
</dbReference>
<dbReference type="EC" id="3.1.3.16" evidence="6"/>
<evidence type="ECO:0000256" key="2">
    <source>
        <dbReference type="ARBA" id="ARBA00022801"/>
    </source>
</evidence>
<organism evidence="8 9">
    <name type="scientific">Paramecium primaurelia</name>
    <dbReference type="NCBI Taxonomy" id="5886"/>
    <lineage>
        <taxon>Eukaryota</taxon>
        <taxon>Sar</taxon>
        <taxon>Alveolata</taxon>
        <taxon>Ciliophora</taxon>
        <taxon>Intramacronucleata</taxon>
        <taxon>Oligohymenophorea</taxon>
        <taxon>Peniculida</taxon>
        <taxon>Parameciidae</taxon>
        <taxon>Paramecium</taxon>
    </lineage>
</organism>
<dbReference type="FunFam" id="3.60.21.10:FF:000005">
    <property type="entry name" value="Serine/threonine-protein phosphatase"/>
    <property type="match status" value="1"/>
</dbReference>
<dbReference type="Proteomes" id="UP000688137">
    <property type="component" value="Unassembled WGS sequence"/>
</dbReference>
<protein>
    <recommendedName>
        <fullName evidence="6">Serine/threonine-protein phosphatase</fullName>
        <ecNumber evidence="6">3.1.3.16</ecNumber>
    </recommendedName>
</protein>
<dbReference type="PANTHER" id="PTHR45619">
    <property type="entry name" value="SERINE/THREONINE-PROTEIN PHOSPHATASE PP2A-RELATED"/>
    <property type="match status" value="1"/>
</dbReference>
<comment type="catalytic activity">
    <reaction evidence="6">
        <text>O-phospho-L-threonyl-[protein] + H2O = L-threonyl-[protein] + phosphate</text>
        <dbReference type="Rhea" id="RHEA:47004"/>
        <dbReference type="Rhea" id="RHEA-COMP:11060"/>
        <dbReference type="Rhea" id="RHEA-COMP:11605"/>
        <dbReference type="ChEBI" id="CHEBI:15377"/>
        <dbReference type="ChEBI" id="CHEBI:30013"/>
        <dbReference type="ChEBI" id="CHEBI:43474"/>
        <dbReference type="ChEBI" id="CHEBI:61977"/>
        <dbReference type="EC" id="3.1.3.16"/>
    </reaction>
</comment>
<dbReference type="SMART" id="SM00156">
    <property type="entry name" value="PP2Ac"/>
    <property type="match status" value="1"/>
</dbReference>
<dbReference type="Pfam" id="PF00149">
    <property type="entry name" value="Metallophos"/>
    <property type="match status" value="1"/>
</dbReference>
<keyword evidence="3" id="KW-0904">Protein phosphatase</keyword>
<dbReference type="CDD" id="cd07415">
    <property type="entry name" value="MPP_PP2A_PP4_PP6"/>
    <property type="match status" value="1"/>
</dbReference>
<dbReference type="OMA" id="MCLKVKY"/>
<dbReference type="InterPro" id="IPR047129">
    <property type="entry name" value="PPA2-like"/>
</dbReference>
<dbReference type="EMBL" id="CAJJDM010000022">
    <property type="protein sequence ID" value="CAD8056214.1"/>
    <property type="molecule type" value="Genomic_DNA"/>
</dbReference>
<dbReference type="InterPro" id="IPR006186">
    <property type="entry name" value="Ser/Thr-sp_prot-phosphatase"/>
</dbReference>
<accession>A0A8S1KZT6</accession>
<keyword evidence="9" id="KW-1185">Reference proteome</keyword>
<evidence type="ECO:0000256" key="5">
    <source>
        <dbReference type="ARBA" id="ARBA00038328"/>
    </source>
</evidence>
<name>A0A8S1KZT6_PARPR</name>
<dbReference type="GO" id="GO:0046872">
    <property type="term" value="F:metal ion binding"/>
    <property type="evidence" value="ECO:0007669"/>
    <property type="project" value="UniProtKB-KW"/>
</dbReference>
<comment type="caution">
    <text evidence="8">The sequence shown here is derived from an EMBL/GenBank/DDBJ whole genome shotgun (WGS) entry which is preliminary data.</text>
</comment>
<evidence type="ECO:0000313" key="8">
    <source>
        <dbReference type="EMBL" id="CAD8056214.1"/>
    </source>
</evidence>